<comment type="similarity">
    <text evidence="2">Belongs to the UPF0053 family.</text>
</comment>
<dbReference type="Pfam" id="PF03471">
    <property type="entry name" value="CorC_HlyC"/>
    <property type="match status" value="1"/>
</dbReference>
<dbReference type="InterPro" id="IPR036318">
    <property type="entry name" value="FAD-bd_PCMH-like_sf"/>
</dbReference>
<keyword evidence="10" id="KW-1185">Reference proteome</keyword>
<dbReference type="SMART" id="SM01091">
    <property type="entry name" value="CorC_HlyC"/>
    <property type="match status" value="1"/>
</dbReference>
<keyword evidence="5 6" id="KW-0129">CBS domain</keyword>
<evidence type="ECO:0000256" key="1">
    <source>
        <dbReference type="ARBA" id="ARBA00004651"/>
    </source>
</evidence>
<gene>
    <name evidence="9" type="ORF">WMO24_04925</name>
</gene>
<keyword evidence="4" id="KW-0677">Repeat</keyword>
<dbReference type="Gene3D" id="3.30.465.10">
    <property type="match status" value="1"/>
</dbReference>
<evidence type="ECO:0000313" key="10">
    <source>
        <dbReference type="Proteomes" id="UP001477672"/>
    </source>
</evidence>
<dbReference type="InterPro" id="IPR044751">
    <property type="entry name" value="Ion_transp-like_CBS"/>
</dbReference>
<evidence type="ECO:0000259" key="8">
    <source>
        <dbReference type="PROSITE" id="PS51371"/>
    </source>
</evidence>
<dbReference type="PANTHER" id="PTHR22777:SF32">
    <property type="entry name" value="UPF0053 INNER MEMBRANE PROTEIN YFJD"/>
    <property type="match status" value="1"/>
</dbReference>
<comment type="caution">
    <text evidence="9">The sequence shown here is derived from an EMBL/GenBank/DDBJ whole genome shotgun (WGS) entry which is preliminary data.</text>
</comment>
<dbReference type="InterPro" id="IPR000644">
    <property type="entry name" value="CBS_dom"/>
</dbReference>
<accession>A0ABV1GD64</accession>
<dbReference type="InterPro" id="IPR046342">
    <property type="entry name" value="CBS_dom_sf"/>
</dbReference>
<sequence>MDPEGLSILICVILALGALLALYSAGGILAADGEREKVSRLGFSDRAAGAVILFCVLFGAFLWQLCDVLALHGWLVWAIPGLAVYVLAGVTVFSFGFAGGKAGPMRVLAVLGKVLTAPAKLCFQLTGTTADSGVTEEELMNMVEDVEEQSIIDENQKKMIASIVEFDDVTAADVMTHRTEIVSVADTANIGDVVRLAMAEGISRIPVYHKTLDDVVGMLHVKDLFGLWDDPARSTELASAHMRKAMFVPEACRARELLLEFRRKHTQIAVVVDEYGGTSGLVTMEDVLEEIVGNIQDEYDNEEEDLVADGDGFIATGAADLEDLFEAFDLELPEPDEDDPDDIDTVGGLVIDRLGRIPDENEHAQVHYGGVVFTVLKTSERRIEKVRCTREESSRDSAGA</sequence>
<dbReference type="InterPro" id="IPR016169">
    <property type="entry name" value="FAD-bd_PCMH_sub2"/>
</dbReference>
<evidence type="ECO:0000256" key="4">
    <source>
        <dbReference type="ARBA" id="ARBA00022737"/>
    </source>
</evidence>
<dbReference type="Pfam" id="PF00571">
    <property type="entry name" value="CBS"/>
    <property type="match status" value="2"/>
</dbReference>
<keyword evidence="3" id="KW-1003">Cell membrane</keyword>
<dbReference type="PROSITE" id="PS51371">
    <property type="entry name" value="CBS"/>
    <property type="match status" value="2"/>
</dbReference>
<dbReference type="SUPFAM" id="SSF56176">
    <property type="entry name" value="FAD-binding/transporter-associated domain-like"/>
    <property type="match status" value="1"/>
</dbReference>
<dbReference type="InterPro" id="IPR005170">
    <property type="entry name" value="Transptr-assoc_dom"/>
</dbReference>
<keyword evidence="7" id="KW-1133">Transmembrane helix</keyword>
<evidence type="ECO:0000313" key="9">
    <source>
        <dbReference type="EMBL" id="MEQ2519775.1"/>
    </source>
</evidence>
<feature type="transmembrane region" description="Helical" evidence="7">
    <location>
        <begin position="6"/>
        <end position="31"/>
    </location>
</feature>
<dbReference type="RefSeq" id="WP_349215210.1">
    <property type="nucleotide sequence ID" value="NZ_JBBMFA010000068.1"/>
</dbReference>
<dbReference type="EMBL" id="JBBMFA010000068">
    <property type="protein sequence ID" value="MEQ2519775.1"/>
    <property type="molecule type" value="Genomic_DNA"/>
</dbReference>
<evidence type="ECO:0000256" key="3">
    <source>
        <dbReference type="ARBA" id="ARBA00022475"/>
    </source>
</evidence>
<reference evidence="9 10" key="1">
    <citation type="submission" date="2024-03" db="EMBL/GenBank/DDBJ databases">
        <title>Human intestinal bacterial collection.</title>
        <authorList>
            <person name="Pauvert C."/>
            <person name="Hitch T.C.A."/>
            <person name="Clavel T."/>
        </authorList>
    </citation>
    <scope>NUCLEOTIDE SEQUENCE [LARGE SCALE GENOMIC DNA]</scope>
    <source>
        <strain evidence="9 10">CLA-JM-H11</strain>
    </source>
</reference>
<name>A0ABV1GD64_9FIRM</name>
<dbReference type="CDD" id="cd04590">
    <property type="entry name" value="CBS_pair_CorC_HlyC_assoc"/>
    <property type="match status" value="1"/>
</dbReference>
<proteinExistence type="inferred from homology"/>
<dbReference type="PANTHER" id="PTHR22777">
    <property type="entry name" value="HEMOLYSIN-RELATED"/>
    <property type="match status" value="1"/>
</dbReference>
<keyword evidence="7" id="KW-0472">Membrane</keyword>
<evidence type="ECO:0000256" key="5">
    <source>
        <dbReference type="ARBA" id="ARBA00023122"/>
    </source>
</evidence>
<feature type="transmembrane region" description="Helical" evidence="7">
    <location>
        <begin position="75"/>
        <end position="98"/>
    </location>
</feature>
<feature type="transmembrane region" description="Helical" evidence="7">
    <location>
        <begin position="43"/>
        <end position="63"/>
    </location>
</feature>
<dbReference type="Proteomes" id="UP001477672">
    <property type="component" value="Unassembled WGS sequence"/>
</dbReference>
<evidence type="ECO:0000256" key="6">
    <source>
        <dbReference type="PROSITE-ProRule" id="PRU00703"/>
    </source>
</evidence>
<keyword evidence="7" id="KW-0812">Transmembrane</keyword>
<feature type="domain" description="CBS" evidence="8">
    <location>
        <begin position="241"/>
        <end position="298"/>
    </location>
</feature>
<comment type="subcellular location">
    <subcellularLocation>
        <location evidence="1">Cell membrane</location>
        <topology evidence="1">Multi-pass membrane protein</topology>
    </subcellularLocation>
</comment>
<evidence type="ECO:0000256" key="2">
    <source>
        <dbReference type="ARBA" id="ARBA00006337"/>
    </source>
</evidence>
<organism evidence="9 10">
    <name type="scientific">Ruthenibacterium intestinale</name>
    <dbReference type="NCBI Taxonomy" id="3133163"/>
    <lineage>
        <taxon>Bacteria</taxon>
        <taxon>Bacillati</taxon>
        <taxon>Bacillota</taxon>
        <taxon>Clostridia</taxon>
        <taxon>Eubacteriales</taxon>
        <taxon>Oscillospiraceae</taxon>
        <taxon>Ruthenibacterium</taxon>
    </lineage>
</organism>
<protein>
    <submittedName>
        <fullName evidence="9">Hemolysin family protein</fullName>
    </submittedName>
</protein>
<feature type="domain" description="CBS" evidence="8">
    <location>
        <begin position="175"/>
        <end position="235"/>
    </location>
</feature>
<dbReference type="SUPFAM" id="SSF54631">
    <property type="entry name" value="CBS-domain pair"/>
    <property type="match status" value="1"/>
</dbReference>
<dbReference type="Gene3D" id="3.10.580.10">
    <property type="entry name" value="CBS-domain"/>
    <property type="match status" value="1"/>
</dbReference>
<evidence type="ECO:0000256" key="7">
    <source>
        <dbReference type="SAM" id="Phobius"/>
    </source>
</evidence>